<name>A0A8D4UVP1_9FIRM</name>
<dbReference type="Pfam" id="PF07963">
    <property type="entry name" value="N_methyl"/>
    <property type="match status" value="1"/>
</dbReference>
<dbReference type="Gene3D" id="3.30.700.10">
    <property type="entry name" value="Glycoprotein, Type 4 Pilin"/>
    <property type="match status" value="1"/>
</dbReference>
<dbReference type="GeneID" id="92716941"/>
<evidence type="ECO:0000259" key="7">
    <source>
        <dbReference type="Pfam" id="PF08334"/>
    </source>
</evidence>
<dbReference type="InterPro" id="IPR013545">
    <property type="entry name" value="T2SS_protein-GspG_C"/>
</dbReference>
<keyword evidence="4 6" id="KW-1133">Transmembrane helix</keyword>
<dbReference type="InterPro" id="IPR012902">
    <property type="entry name" value="N_methyl_site"/>
</dbReference>
<dbReference type="GO" id="GO:0015628">
    <property type="term" value="P:protein secretion by the type II secretion system"/>
    <property type="evidence" value="ECO:0007669"/>
    <property type="project" value="InterPro"/>
</dbReference>
<dbReference type="NCBIfam" id="TIGR02532">
    <property type="entry name" value="IV_pilin_GFxxxE"/>
    <property type="match status" value="1"/>
</dbReference>
<dbReference type="PANTHER" id="PTHR30093:SF44">
    <property type="entry name" value="TYPE II SECRETION SYSTEM CORE PROTEIN G"/>
    <property type="match status" value="1"/>
</dbReference>
<dbReference type="PRINTS" id="PR00813">
    <property type="entry name" value="BCTERIALGSPG"/>
</dbReference>
<comment type="subcellular location">
    <subcellularLocation>
        <location evidence="1">Membrane</location>
        <topology evidence="1">Single-pass membrane protein</topology>
    </subcellularLocation>
</comment>
<dbReference type="RefSeq" id="WP_143332804.1">
    <property type="nucleotide sequence ID" value="NZ_AP019697.1"/>
</dbReference>
<protein>
    <submittedName>
        <fullName evidence="8">Type II secretion system protein GspG</fullName>
    </submittedName>
</protein>
<evidence type="ECO:0000313" key="8">
    <source>
        <dbReference type="EMBL" id="BBK25787.1"/>
    </source>
</evidence>
<dbReference type="GO" id="GO:0016020">
    <property type="term" value="C:membrane"/>
    <property type="evidence" value="ECO:0007669"/>
    <property type="project" value="UniProtKB-SubCell"/>
</dbReference>
<evidence type="ECO:0000256" key="3">
    <source>
        <dbReference type="ARBA" id="ARBA00022692"/>
    </source>
</evidence>
<evidence type="ECO:0000256" key="1">
    <source>
        <dbReference type="ARBA" id="ARBA00004167"/>
    </source>
</evidence>
<keyword evidence="5 6" id="KW-0472">Membrane</keyword>
<dbReference type="KEGG" id="dho:Dia5BBH33_17220"/>
<organism evidence="8 9">
    <name type="scientific">Dialister hominis</name>
    <dbReference type="NCBI Taxonomy" id="2582419"/>
    <lineage>
        <taxon>Bacteria</taxon>
        <taxon>Bacillati</taxon>
        <taxon>Bacillota</taxon>
        <taxon>Negativicutes</taxon>
        <taxon>Veillonellales</taxon>
        <taxon>Veillonellaceae</taxon>
        <taxon>Dialister</taxon>
    </lineage>
</organism>
<accession>A0A8D4UVP1</accession>
<proteinExistence type="predicted"/>
<dbReference type="GO" id="GO:0015627">
    <property type="term" value="C:type II protein secretion system complex"/>
    <property type="evidence" value="ECO:0007669"/>
    <property type="project" value="InterPro"/>
</dbReference>
<evidence type="ECO:0000313" key="9">
    <source>
        <dbReference type="Proteomes" id="UP000320585"/>
    </source>
</evidence>
<dbReference type="SUPFAM" id="SSF54523">
    <property type="entry name" value="Pili subunits"/>
    <property type="match status" value="1"/>
</dbReference>
<gene>
    <name evidence="8" type="ORF">Dia5BBH33_17220</name>
</gene>
<evidence type="ECO:0000256" key="2">
    <source>
        <dbReference type="ARBA" id="ARBA00022481"/>
    </source>
</evidence>
<keyword evidence="3 6" id="KW-0812">Transmembrane</keyword>
<dbReference type="InterPro" id="IPR000983">
    <property type="entry name" value="Bac_GSPG_pilin"/>
</dbReference>
<evidence type="ECO:0000256" key="5">
    <source>
        <dbReference type="ARBA" id="ARBA00023136"/>
    </source>
</evidence>
<dbReference type="EMBL" id="AP019697">
    <property type="protein sequence ID" value="BBK25787.1"/>
    <property type="molecule type" value="Genomic_DNA"/>
</dbReference>
<evidence type="ECO:0000256" key="4">
    <source>
        <dbReference type="ARBA" id="ARBA00022989"/>
    </source>
</evidence>
<dbReference type="OrthoDB" id="1622939at2"/>
<dbReference type="AlphaFoldDB" id="A0A8D4UVP1"/>
<evidence type="ECO:0000256" key="6">
    <source>
        <dbReference type="SAM" id="Phobius"/>
    </source>
</evidence>
<dbReference type="Proteomes" id="UP000320585">
    <property type="component" value="Chromosome"/>
</dbReference>
<keyword evidence="9" id="KW-1185">Reference proteome</keyword>
<keyword evidence="2" id="KW-0488">Methylation</keyword>
<feature type="domain" description="Type II secretion system protein GspG C-terminal" evidence="7">
    <location>
        <begin position="39"/>
        <end position="110"/>
    </location>
</feature>
<feature type="transmembrane region" description="Helical" evidence="6">
    <location>
        <begin position="16"/>
        <end position="36"/>
    </location>
</feature>
<dbReference type="Pfam" id="PF08334">
    <property type="entry name" value="T2SSG"/>
    <property type="match status" value="1"/>
</dbReference>
<dbReference type="InterPro" id="IPR045584">
    <property type="entry name" value="Pilin-like"/>
</dbReference>
<sequence>MENYKGSGLGRKRKGFMLLELIIVVAIVGILSAVAMPDILGMTNDAKAARIQADLSAIGTASEMYYVKNGEYPTALSQLVDTTGANGYLKKIPEPPDKSVTYTMGSKGEVTAVFNSVTYSSYGTTSTSTQQS</sequence>
<dbReference type="PANTHER" id="PTHR30093">
    <property type="entry name" value="GENERAL SECRETION PATHWAY PROTEIN G"/>
    <property type="match status" value="1"/>
</dbReference>
<reference evidence="9" key="1">
    <citation type="submission" date="2019-05" db="EMBL/GenBank/DDBJ databases">
        <title>Complete genome sequencing of Dialister sp. strain 5BBH33.</title>
        <authorList>
            <person name="Sakamoto M."/>
            <person name="Murakami T."/>
            <person name="Mori H."/>
        </authorList>
    </citation>
    <scope>NUCLEOTIDE SEQUENCE [LARGE SCALE GENOMIC DNA]</scope>
    <source>
        <strain evidence="9">5BBH33</strain>
    </source>
</reference>